<evidence type="ECO:0000256" key="1">
    <source>
        <dbReference type="ARBA" id="ARBA00008535"/>
    </source>
</evidence>
<evidence type="ECO:0000256" key="2">
    <source>
        <dbReference type="ARBA" id="ARBA00022741"/>
    </source>
</evidence>
<dbReference type="PANTHER" id="PTHR10903">
    <property type="entry name" value="GTPASE, IMAP FAMILY MEMBER-RELATED"/>
    <property type="match status" value="1"/>
</dbReference>
<feature type="compositionally biased region" description="Basic and acidic residues" evidence="4">
    <location>
        <begin position="18"/>
        <end position="36"/>
    </location>
</feature>
<proteinExistence type="inferred from homology"/>
<accession>A0A7J7ETH8</accession>
<sequence length="246" mass="27517">MDGEAQTGLRQNVGEEEWSQKESTDLFSAKDTETEPGCGERGRCYLLSSPGPHALLLVTQLGCCTTQDQQAVRRLRDMIGDGVTACTILLFMQKENLVGDSLQDHVCCFDNRVLQELVAECGRCACAFDNRATGWEREAQVAELMALVEQVVGAHRGAPYTNDVYRLAQALGSTHPKEWFRRVVETMVACLQRQWGHGLLAMLWEWRRAPWSRARLGVAAMLGPLDLLYLLPSRHWQDALGDVNPD</sequence>
<dbReference type="InterPro" id="IPR006703">
    <property type="entry name" value="G_AIG1"/>
</dbReference>
<organism evidence="6 7">
    <name type="scientific">Diceros bicornis minor</name>
    <name type="common">South-central black rhinoceros</name>
    <dbReference type="NCBI Taxonomy" id="77932"/>
    <lineage>
        <taxon>Eukaryota</taxon>
        <taxon>Metazoa</taxon>
        <taxon>Chordata</taxon>
        <taxon>Craniata</taxon>
        <taxon>Vertebrata</taxon>
        <taxon>Euteleostomi</taxon>
        <taxon>Mammalia</taxon>
        <taxon>Eutheria</taxon>
        <taxon>Laurasiatheria</taxon>
        <taxon>Perissodactyla</taxon>
        <taxon>Rhinocerotidae</taxon>
        <taxon>Diceros</taxon>
    </lineage>
</organism>
<feature type="region of interest" description="Disordered" evidence="4">
    <location>
        <begin position="1"/>
        <end position="36"/>
    </location>
</feature>
<dbReference type="EMBL" id="JACDTQ010002402">
    <property type="protein sequence ID" value="KAF5918981.1"/>
    <property type="molecule type" value="Genomic_DNA"/>
</dbReference>
<keyword evidence="2" id="KW-0547">Nucleotide-binding</keyword>
<name>A0A7J7ETH8_DICBM</name>
<protein>
    <recommendedName>
        <fullName evidence="5">AIG1-type G domain-containing protein</fullName>
    </recommendedName>
</protein>
<dbReference type="Gene3D" id="3.40.50.300">
    <property type="entry name" value="P-loop containing nucleotide triphosphate hydrolases"/>
    <property type="match status" value="1"/>
</dbReference>
<reference evidence="6 7" key="1">
    <citation type="journal article" date="2020" name="Mol. Biol. Evol.">
        <title>Interspecific Gene Flow and the Evolution of Specialization in Black and White Rhinoceros.</title>
        <authorList>
            <person name="Moodley Y."/>
            <person name="Westbury M.V."/>
            <person name="Russo I.M."/>
            <person name="Gopalakrishnan S."/>
            <person name="Rakotoarivelo A."/>
            <person name="Olsen R.A."/>
            <person name="Prost S."/>
            <person name="Tunstall T."/>
            <person name="Ryder O.A."/>
            <person name="Dalen L."/>
            <person name="Bruford M.W."/>
        </authorList>
    </citation>
    <scope>NUCLEOTIDE SEQUENCE [LARGE SCALE GENOMIC DNA]</scope>
    <source>
        <strain evidence="6">SBR-YM</strain>
        <tissue evidence="6">Skin</tissue>
    </source>
</reference>
<dbReference type="InterPro" id="IPR027417">
    <property type="entry name" value="P-loop_NTPase"/>
</dbReference>
<evidence type="ECO:0000313" key="7">
    <source>
        <dbReference type="Proteomes" id="UP000551758"/>
    </source>
</evidence>
<dbReference type="PANTHER" id="PTHR10903:SF74">
    <property type="entry name" value="GTPASE IMAP FAMILY MEMBER 1"/>
    <property type="match status" value="1"/>
</dbReference>
<evidence type="ECO:0000313" key="6">
    <source>
        <dbReference type="EMBL" id="KAF5918981.1"/>
    </source>
</evidence>
<evidence type="ECO:0000256" key="3">
    <source>
        <dbReference type="ARBA" id="ARBA00023134"/>
    </source>
</evidence>
<keyword evidence="7" id="KW-1185">Reference proteome</keyword>
<evidence type="ECO:0000259" key="5">
    <source>
        <dbReference type="PROSITE" id="PS51720"/>
    </source>
</evidence>
<dbReference type="Proteomes" id="UP000551758">
    <property type="component" value="Unassembled WGS sequence"/>
</dbReference>
<comment type="caution">
    <text evidence="6">The sequence shown here is derived from an EMBL/GenBank/DDBJ whole genome shotgun (WGS) entry which is preliminary data.</text>
</comment>
<dbReference type="GO" id="GO:0005525">
    <property type="term" value="F:GTP binding"/>
    <property type="evidence" value="ECO:0007669"/>
    <property type="project" value="UniProtKB-KW"/>
</dbReference>
<dbReference type="InterPro" id="IPR045058">
    <property type="entry name" value="GIMA/IAN/Toc"/>
</dbReference>
<dbReference type="GO" id="GO:0005783">
    <property type="term" value="C:endoplasmic reticulum"/>
    <property type="evidence" value="ECO:0007669"/>
    <property type="project" value="TreeGrafter"/>
</dbReference>
<feature type="domain" description="AIG1-type G" evidence="5">
    <location>
        <begin position="1"/>
        <end position="169"/>
    </location>
</feature>
<keyword evidence="3" id="KW-0342">GTP-binding</keyword>
<gene>
    <name evidence="6" type="ORF">HPG69_016354</name>
</gene>
<dbReference type="AlphaFoldDB" id="A0A7J7ETH8"/>
<dbReference type="Pfam" id="PF04548">
    <property type="entry name" value="AIG1"/>
    <property type="match status" value="1"/>
</dbReference>
<dbReference type="PROSITE" id="PS51720">
    <property type="entry name" value="G_AIG1"/>
    <property type="match status" value="1"/>
</dbReference>
<comment type="similarity">
    <text evidence="1">Belongs to the TRAFAC class TrmE-Era-EngA-EngB-Septin-like GTPase superfamily. AIG1/Toc34/Toc159-like paraseptin GTPase family. IAN subfamily.</text>
</comment>
<evidence type="ECO:0000256" key="4">
    <source>
        <dbReference type="SAM" id="MobiDB-lite"/>
    </source>
</evidence>